<name>A0A6P8D7K3_PUNGR</name>
<organism evidence="2 3">
    <name type="scientific">Punica granatum</name>
    <name type="common">Pomegranate</name>
    <dbReference type="NCBI Taxonomy" id="22663"/>
    <lineage>
        <taxon>Eukaryota</taxon>
        <taxon>Viridiplantae</taxon>
        <taxon>Streptophyta</taxon>
        <taxon>Embryophyta</taxon>
        <taxon>Tracheophyta</taxon>
        <taxon>Spermatophyta</taxon>
        <taxon>Magnoliopsida</taxon>
        <taxon>eudicotyledons</taxon>
        <taxon>Gunneridae</taxon>
        <taxon>Pentapetalae</taxon>
        <taxon>rosids</taxon>
        <taxon>malvids</taxon>
        <taxon>Myrtales</taxon>
        <taxon>Lythraceae</taxon>
        <taxon>Punica</taxon>
    </lineage>
</organism>
<evidence type="ECO:0000313" key="2">
    <source>
        <dbReference type="Proteomes" id="UP000515151"/>
    </source>
</evidence>
<dbReference type="GeneID" id="116200611"/>
<dbReference type="RefSeq" id="XP_031387303.1">
    <property type="nucleotide sequence ID" value="XM_031531443.1"/>
</dbReference>
<dbReference type="Proteomes" id="UP000515151">
    <property type="component" value="Chromosome 3"/>
</dbReference>
<evidence type="ECO:0000313" key="3">
    <source>
        <dbReference type="RefSeq" id="XP_031387303.1"/>
    </source>
</evidence>
<proteinExistence type="predicted"/>
<dbReference type="AlphaFoldDB" id="A0A6P8D7K3"/>
<dbReference type="OrthoDB" id="1733226at2759"/>
<reference evidence="3" key="2">
    <citation type="submission" date="2025-08" db="UniProtKB">
        <authorList>
            <consortium name="RefSeq"/>
        </authorList>
    </citation>
    <scope>IDENTIFICATION</scope>
    <source>
        <tissue evidence="3">Leaf</tissue>
    </source>
</reference>
<evidence type="ECO:0000256" key="1">
    <source>
        <dbReference type="SAM" id="Coils"/>
    </source>
</evidence>
<reference evidence="2" key="1">
    <citation type="journal article" date="2020" name="Plant Biotechnol. J.">
        <title>The pomegranate (Punica granatum L.) draft genome dissects genetic divergence between soft- and hard-seeded cultivars.</title>
        <authorList>
            <person name="Luo X."/>
            <person name="Li H."/>
            <person name="Wu Z."/>
            <person name="Yao W."/>
            <person name="Zhao P."/>
            <person name="Cao D."/>
            <person name="Yu H."/>
            <person name="Li K."/>
            <person name="Poudel K."/>
            <person name="Zhao D."/>
            <person name="Zhang F."/>
            <person name="Xia X."/>
            <person name="Chen L."/>
            <person name="Wang Q."/>
            <person name="Jing D."/>
            <person name="Cao S."/>
        </authorList>
    </citation>
    <scope>NUCLEOTIDE SEQUENCE [LARGE SCALE GENOMIC DNA]</scope>
    <source>
        <strain evidence="2">cv. Tunisia</strain>
    </source>
</reference>
<keyword evidence="2" id="KW-1185">Reference proteome</keyword>
<sequence>MTTDKASGSGHWLSPIDRSFNRFDANAQAASFILKFDNEADDNRSLPLPNGSFNDLSQTFCPTSSSLSHSVSQGFWLTWLPRGKIPLIVQTEVPGRNRSNPLLRDGEVEVDTEALEEDVTADEKLNSHCEMTYVEMSRRLKSLKHDDKKFREVFVLFVMTALLAPNDNDKPKRTWLRVIEDISLIPRMNWAKFAFDRIICSVMGVKEGKSKAFKGLATVLSLLVCEYSTWIEGVEFRTKDLPLISRWDDQMMLKMHKIIVDKFGGYHTDNLMAKLKSEMLKVPVIEVVSARDDSWMLKMEACINQQEAAIEALRAENKRILDALDSIKKELHTVGEKVGSV</sequence>
<keyword evidence="1" id="KW-0175">Coiled coil</keyword>
<gene>
    <name evidence="3" type="primary">LOC116200611</name>
</gene>
<feature type="coiled-coil region" evidence="1">
    <location>
        <begin position="296"/>
        <end position="330"/>
    </location>
</feature>
<protein>
    <submittedName>
        <fullName evidence="3">Uncharacterized protein LOC116200611</fullName>
    </submittedName>
</protein>
<accession>A0A6P8D7K3</accession>